<dbReference type="Proteomes" id="UP000251717">
    <property type="component" value="Unassembled WGS sequence"/>
</dbReference>
<evidence type="ECO:0000313" key="1">
    <source>
        <dbReference type="EMBL" id="PWB87865.1"/>
    </source>
</evidence>
<comment type="caution">
    <text evidence="1">The sequence shown here is derived from an EMBL/GenBank/DDBJ whole genome shotgun (WGS) entry which is preliminary data.</text>
</comment>
<dbReference type="EMBL" id="MZGS01000016">
    <property type="protein sequence ID" value="PWB87865.1"/>
    <property type="molecule type" value="Genomic_DNA"/>
</dbReference>
<sequence length="208" mass="23914">MLLGFALVGLASAYGLKAVASDTKTFMLEKELKKRGPLDVERDFDLICLICRIRRVSYPSLIGGEDTEVLPEKGMDRAYEFIMQEPLTEISDFDKFCEVYNTVREQELAKQKEIWNNEYHEVVNSLNLSDELITFRKRVIGIPISHDELIERLYSVTVLKDIAPKPGKAVIENNRSGRLHVWALHGVRHFESEKLYKACARKCGIDMY</sequence>
<gene>
    <name evidence="1" type="ORF">MBBTH_04520</name>
</gene>
<keyword evidence="2" id="KW-1185">Reference proteome</keyword>
<dbReference type="RefSeq" id="WP_116591434.1">
    <property type="nucleotide sequence ID" value="NZ_MZGS01000016.1"/>
</dbReference>
<name>A0A315XNG2_9EURY</name>
<protein>
    <submittedName>
        <fullName evidence="1">Uncharacterized protein</fullName>
    </submittedName>
</protein>
<reference evidence="1 2" key="1">
    <citation type="submission" date="2017-03" db="EMBL/GenBank/DDBJ databases">
        <title>Genome sequence of Methanobrevibacter thaueri.</title>
        <authorList>
            <person name="Poehlein A."/>
            <person name="Seedorf H."/>
            <person name="Daniel R."/>
        </authorList>
    </citation>
    <scope>NUCLEOTIDE SEQUENCE [LARGE SCALE GENOMIC DNA]</scope>
    <source>
        <strain evidence="1 2">DSM 11995</strain>
    </source>
</reference>
<organism evidence="1 2">
    <name type="scientific">Methanobrevibacter thaueri</name>
    <dbReference type="NCBI Taxonomy" id="190975"/>
    <lineage>
        <taxon>Archaea</taxon>
        <taxon>Methanobacteriati</taxon>
        <taxon>Methanobacteriota</taxon>
        <taxon>Methanomada group</taxon>
        <taxon>Methanobacteria</taxon>
        <taxon>Methanobacteriales</taxon>
        <taxon>Methanobacteriaceae</taxon>
        <taxon>Methanobrevibacter</taxon>
    </lineage>
</organism>
<evidence type="ECO:0000313" key="2">
    <source>
        <dbReference type="Proteomes" id="UP000251717"/>
    </source>
</evidence>
<dbReference type="AlphaFoldDB" id="A0A315XNG2"/>
<proteinExistence type="predicted"/>
<accession>A0A315XNG2</accession>